<feature type="domain" description="DUF1638" evidence="1">
    <location>
        <begin position="81"/>
        <end position="253"/>
    </location>
</feature>
<protein>
    <recommendedName>
        <fullName evidence="1">DUF1638 domain-containing protein</fullName>
    </recommendedName>
</protein>
<dbReference type="AlphaFoldDB" id="F7XLJ6"/>
<dbReference type="EMBL" id="CP002101">
    <property type="protein sequence ID" value="AEH60815.1"/>
    <property type="molecule type" value="Genomic_DNA"/>
</dbReference>
<evidence type="ECO:0000313" key="2">
    <source>
        <dbReference type="EMBL" id="AEH60815.1"/>
    </source>
</evidence>
<keyword evidence="3" id="KW-1185">Reference proteome</keyword>
<dbReference type="Pfam" id="PF07796">
    <property type="entry name" value="DUF1638"/>
    <property type="match status" value="1"/>
</dbReference>
<dbReference type="OrthoDB" id="53190at2157"/>
<dbReference type="Proteomes" id="UP000006622">
    <property type="component" value="Chromosome"/>
</dbReference>
<accession>F7XLJ6</accession>
<evidence type="ECO:0000259" key="1">
    <source>
        <dbReference type="Pfam" id="PF07796"/>
    </source>
</evidence>
<organism evidence="2 3">
    <name type="scientific">Methanosalsum zhilinae (strain DSM 4017 / NBRC 107636 / OCM 62 / WeN5)</name>
    <name type="common">Methanohalophilus zhilinae</name>
    <dbReference type="NCBI Taxonomy" id="679901"/>
    <lineage>
        <taxon>Archaea</taxon>
        <taxon>Methanobacteriati</taxon>
        <taxon>Methanobacteriota</taxon>
        <taxon>Stenosarchaea group</taxon>
        <taxon>Methanomicrobia</taxon>
        <taxon>Methanosarcinales</taxon>
        <taxon>Methanosarcinaceae</taxon>
        <taxon>Methanosalsum</taxon>
    </lineage>
</organism>
<dbReference type="HOGENOM" id="CLU_091961_0_0_2"/>
<dbReference type="RefSeq" id="WP_013898254.1">
    <property type="nucleotide sequence ID" value="NC_015676.1"/>
</dbReference>
<gene>
    <name evidence="2" type="ordered locus">Mzhil_0956</name>
</gene>
<evidence type="ECO:0000313" key="3">
    <source>
        <dbReference type="Proteomes" id="UP000006622"/>
    </source>
</evidence>
<proteinExistence type="predicted"/>
<dbReference type="InterPro" id="IPR012437">
    <property type="entry name" value="DUF1638"/>
</dbReference>
<name>F7XLJ6_METZD</name>
<dbReference type="GeneID" id="10822578"/>
<reference evidence="2" key="1">
    <citation type="submission" date="2010-07" db="EMBL/GenBank/DDBJ databases">
        <title>The complete genome of Methanosalsum zhilinae DSM 4017.</title>
        <authorList>
            <consortium name="US DOE Joint Genome Institute (JGI-PGF)"/>
            <person name="Lucas S."/>
            <person name="Copeland A."/>
            <person name="Lapidus A."/>
            <person name="Glavina del Rio T."/>
            <person name="Dalin E."/>
            <person name="Tice H."/>
            <person name="Bruce D."/>
            <person name="Goodwin L."/>
            <person name="Pitluck S."/>
            <person name="Kyrpides N."/>
            <person name="Mavromatis K."/>
            <person name="Ovchinnikova G."/>
            <person name="Daligault H."/>
            <person name="Detter J.C."/>
            <person name="Han C."/>
            <person name="Tapia R."/>
            <person name="Larimer F."/>
            <person name="Land M."/>
            <person name="Hauser L."/>
            <person name="Markowitz V."/>
            <person name="Cheng J.-F."/>
            <person name="Hugenholtz P."/>
            <person name="Woyke T."/>
            <person name="Wu D."/>
            <person name="Spring S."/>
            <person name="Schueler E."/>
            <person name="Brambilla E."/>
            <person name="Klenk H.-P."/>
            <person name="Eisen J.A."/>
        </authorList>
    </citation>
    <scope>NUCLEOTIDE SEQUENCE</scope>
    <source>
        <strain evidence="2">DSM 4017</strain>
    </source>
</reference>
<dbReference type="KEGG" id="mzh:Mzhil_0956"/>
<sequence>MTFLFLIGCKILEDEIVHILSDDTSIERTIIIDNGEISDLVEKFRSTDITPEIADEDMFKSKFVNHGYNIDTLTVVIVIQPKHLHSCPNKLKSETYSIIKKYSKYAKGILLFYGSCGKAFRDINSDFDETDTVIRILENYDNTKSSKVTDCVSLALGGDDEYYQILKQYPKAIFFTPMWASNWDILFGDLERTMKKDKTKKLFFKKMGIDVLAKINTGLNYEPNFEENIDSFASLFGFDIIEIQGNTTIAENCYRRIKNEIFPEKESNRITETEIAILK</sequence>